<sequence>MAAPPPDPGELLEAVEALLLGGPPELTRAQVAERAGVELATATSLWHLLGFPESADDEPVFTEADVTALRQAAQLIDAGILDEQSQNALVRTWGRSFARLAEWQVRLLAGIAVDAEDPGRRLEELALDVVPVVEELQAYIWRRHQLAATTRLLMRPAADAERLAVGFVDIVGYTSRSKTMEDGELVDLVEHFEDVATSATTDHGGRIVKTIGDEVLFVADDPAAAAELALDLVGRSEADEAFPQVRAGVAYGAVVERLGDVFGPTVNIASRLTSVARPGSVLVDQGMHEVLEGEAYQLHRTRRVSVKGYRHLEPWRLRARDR</sequence>
<dbReference type="Gene3D" id="3.30.70.1230">
    <property type="entry name" value="Nucleotide cyclase"/>
    <property type="match status" value="1"/>
</dbReference>
<gene>
    <name evidence="3" type="ORF">D9V37_18840</name>
</gene>
<comment type="caution">
    <text evidence="3">The sequence shown here is derived from an EMBL/GenBank/DDBJ whole genome shotgun (WGS) entry which is preliminary data.</text>
</comment>
<evidence type="ECO:0000313" key="3">
    <source>
        <dbReference type="EMBL" id="RLV48431.1"/>
    </source>
</evidence>
<dbReference type="EMBL" id="RDBE01000010">
    <property type="protein sequence ID" value="RLV48431.1"/>
    <property type="molecule type" value="Genomic_DNA"/>
</dbReference>
<evidence type="ECO:0000259" key="2">
    <source>
        <dbReference type="PROSITE" id="PS50125"/>
    </source>
</evidence>
<dbReference type="OrthoDB" id="310836at2"/>
<keyword evidence="4" id="KW-1185">Reference proteome</keyword>
<reference evidence="3 4" key="1">
    <citation type="submission" date="2018-10" db="EMBL/GenBank/DDBJ databases">
        <title>Marmoricola sp. 4Q3S-7 whole genome shotgun sequence.</title>
        <authorList>
            <person name="Li F."/>
        </authorList>
    </citation>
    <scope>NUCLEOTIDE SEQUENCE [LARGE SCALE GENOMIC DNA]</scope>
    <source>
        <strain evidence="3 4">4Q3S-7</strain>
    </source>
</reference>
<dbReference type="InterPro" id="IPR001054">
    <property type="entry name" value="A/G_cyclase"/>
</dbReference>
<accession>A0A3L8P097</accession>
<comment type="similarity">
    <text evidence="1">Belongs to the adenylyl cyclase class-3 family.</text>
</comment>
<dbReference type="AlphaFoldDB" id="A0A3L8P097"/>
<name>A0A3L8P097_9ACTN</name>
<dbReference type="GO" id="GO:0004016">
    <property type="term" value="F:adenylate cyclase activity"/>
    <property type="evidence" value="ECO:0007669"/>
    <property type="project" value="UniProtKB-ARBA"/>
</dbReference>
<dbReference type="SUPFAM" id="SSF55073">
    <property type="entry name" value="Nucleotide cyclase"/>
    <property type="match status" value="1"/>
</dbReference>
<dbReference type="PANTHER" id="PTHR43081">
    <property type="entry name" value="ADENYLATE CYCLASE, TERMINAL-DIFFERENTIATION SPECIFIC-RELATED"/>
    <property type="match status" value="1"/>
</dbReference>
<dbReference type="CDD" id="cd07302">
    <property type="entry name" value="CHD"/>
    <property type="match status" value="1"/>
</dbReference>
<dbReference type="GO" id="GO:0006171">
    <property type="term" value="P:cAMP biosynthetic process"/>
    <property type="evidence" value="ECO:0007669"/>
    <property type="project" value="TreeGrafter"/>
</dbReference>
<dbReference type="Proteomes" id="UP000281708">
    <property type="component" value="Unassembled WGS sequence"/>
</dbReference>
<protein>
    <submittedName>
        <fullName evidence="3">Adenylate/guanylate cyclase domain-containing protein</fullName>
    </submittedName>
</protein>
<proteinExistence type="inferred from homology"/>
<dbReference type="InterPro" id="IPR050697">
    <property type="entry name" value="Adenylyl/Guanylyl_Cyclase_3/4"/>
</dbReference>
<evidence type="ECO:0000313" key="4">
    <source>
        <dbReference type="Proteomes" id="UP000281708"/>
    </source>
</evidence>
<dbReference type="SMART" id="SM00044">
    <property type="entry name" value="CYCc"/>
    <property type="match status" value="1"/>
</dbReference>
<organism evidence="3 4">
    <name type="scientific">Nocardioides mangrovicus</name>
    <dbReference type="NCBI Taxonomy" id="2478913"/>
    <lineage>
        <taxon>Bacteria</taxon>
        <taxon>Bacillati</taxon>
        <taxon>Actinomycetota</taxon>
        <taxon>Actinomycetes</taxon>
        <taxon>Propionibacteriales</taxon>
        <taxon>Nocardioidaceae</taxon>
        <taxon>Nocardioides</taxon>
    </lineage>
</organism>
<evidence type="ECO:0000256" key="1">
    <source>
        <dbReference type="ARBA" id="ARBA00005381"/>
    </source>
</evidence>
<feature type="domain" description="Guanylate cyclase" evidence="2">
    <location>
        <begin position="164"/>
        <end position="273"/>
    </location>
</feature>
<dbReference type="PANTHER" id="PTHR43081:SF19">
    <property type="entry name" value="PH-SENSITIVE ADENYLATE CYCLASE RV1264"/>
    <property type="match status" value="1"/>
</dbReference>
<dbReference type="Pfam" id="PF00211">
    <property type="entry name" value="Guanylate_cyc"/>
    <property type="match status" value="1"/>
</dbReference>
<dbReference type="PROSITE" id="PS50125">
    <property type="entry name" value="GUANYLATE_CYCLASE_2"/>
    <property type="match status" value="1"/>
</dbReference>
<dbReference type="GO" id="GO:0035556">
    <property type="term" value="P:intracellular signal transduction"/>
    <property type="evidence" value="ECO:0007669"/>
    <property type="project" value="InterPro"/>
</dbReference>
<dbReference type="InterPro" id="IPR029787">
    <property type="entry name" value="Nucleotide_cyclase"/>
</dbReference>